<accession>A0AAJ0HW64</accession>
<comment type="caution">
    <text evidence="2">The sequence shown here is derived from an EMBL/GenBank/DDBJ whole genome shotgun (WGS) entry which is preliminary data.</text>
</comment>
<dbReference type="Proteomes" id="UP001275084">
    <property type="component" value="Unassembled WGS sequence"/>
</dbReference>
<dbReference type="PANTHER" id="PTHR33112:SF10">
    <property type="entry name" value="TOL"/>
    <property type="match status" value="1"/>
</dbReference>
<dbReference type="AlphaFoldDB" id="A0AAJ0HW64"/>
<dbReference type="PANTHER" id="PTHR33112">
    <property type="entry name" value="DOMAIN PROTEIN, PUTATIVE-RELATED"/>
    <property type="match status" value="1"/>
</dbReference>
<name>A0AAJ0HW64_9PEZI</name>
<reference evidence="2" key="2">
    <citation type="submission" date="2023-06" db="EMBL/GenBank/DDBJ databases">
        <authorList>
            <consortium name="Lawrence Berkeley National Laboratory"/>
            <person name="Haridas S."/>
            <person name="Hensen N."/>
            <person name="Bonometti L."/>
            <person name="Westerberg I."/>
            <person name="Brannstrom I.O."/>
            <person name="Guillou S."/>
            <person name="Cros-Aarteil S."/>
            <person name="Calhoun S."/>
            <person name="Kuo A."/>
            <person name="Mondo S."/>
            <person name="Pangilinan J."/>
            <person name="Riley R."/>
            <person name="Labutti K."/>
            <person name="Andreopoulos B."/>
            <person name="Lipzen A."/>
            <person name="Chen C."/>
            <person name="Yanf M."/>
            <person name="Daum C."/>
            <person name="Ng V."/>
            <person name="Clum A."/>
            <person name="Steindorff A."/>
            <person name="Ohm R."/>
            <person name="Martin F."/>
            <person name="Silar P."/>
            <person name="Natvig D."/>
            <person name="Lalanne C."/>
            <person name="Gautier V."/>
            <person name="Ament-Velasquez S.L."/>
            <person name="Kruys A."/>
            <person name="Hutchinson M.I."/>
            <person name="Powell A.J."/>
            <person name="Barry K."/>
            <person name="Miller A.N."/>
            <person name="Grigoriev I.V."/>
            <person name="Debuchy R."/>
            <person name="Gladieux P."/>
            <person name="Thoren M.H."/>
            <person name="Johannesson H."/>
        </authorList>
    </citation>
    <scope>NUCLEOTIDE SEQUENCE</scope>
    <source>
        <strain evidence="2">CBS 955.72</strain>
    </source>
</reference>
<dbReference type="EMBL" id="JAUIQD010000001">
    <property type="protein sequence ID" value="KAK3364010.1"/>
    <property type="molecule type" value="Genomic_DNA"/>
</dbReference>
<evidence type="ECO:0000259" key="1">
    <source>
        <dbReference type="Pfam" id="PF06985"/>
    </source>
</evidence>
<gene>
    <name evidence="2" type="ORF">B0T25DRAFT_597688</name>
</gene>
<dbReference type="InterPro" id="IPR010730">
    <property type="entry name" value="HET"/>
</dbReference>
<protein>
    <recommendedName>
        <fullName evidence="1">Heterokaryon incompatibility domain-containing protein</fullName>
    </recommendedName>
</protein>
<evidence type="ECO:0000313" key="2">
    <source>
        <dbReference type="EMBL" id="KAK3364010.1"/>
    </source>
</evidence>
<proteinExistence type="predicted"/>
<sequence length="383" mass="43422">MDEMVVIADLGVCGGIDEYIVLSHCWGPLTDQDKKRFYTTSENYKARKLGFSYVELPKTFQDVVQVTRALQKQYLWIDALYIFAYADCTIAASSAHSWRDGFLKAQSNSLDTGVQSIPSTPTCTCDFNKDVDRGPLMKRAWVLQERVLSRQIIHFSVVHTYFECGDGVMCEQFITLKPSFGKQYFILDPNFPSRVNVAGFKRTANFIQFLFQEYSTFGLSFDTDRDVVIHSLVERMGQVLETQVRYGIFHCFLSIDFISNSKHSLMVLRSVDLGFADDGQALNVKVRQFGGICRMGKKGGKCVIVDGAKEVGSLWFDMADLIQLEDCNCVVISMPKGRKKEVSWKYHVLIIQKKVRDGEYKRVGVGKVEVQYVSSDGSTGMLW</sequence>
<dbReference type="Pfam" id="PF06985">
    <property type="entry name" value="HET"/>
    <property type="match status" value="1"/>
</dbReference>
<keyword evidence="3" id="KW-1185">Reference proteome</keyword>
<feature type="domain" description="Heterokaryon incompatibility" evidence="1">
    <location>
        <begin position="19"/>
        <end position="82"/>
    </location>
</feature>
<evidence type="ECO:0000313" key="3">
    <source>
        <dbReference type="Proteomes" id="UP001275084"/>
    </source>
</evidence>
<reference evidence="2" key="1">
    <citation type="journal article" date="2023" name="Mol. Phylogenet. Evol.">
        <title>Genome-scale phylogeny and comparative genomics of the fungal order Sordariales.</title>
        <authorList>
            <person name="Hensen N."/>
            <person name="Bonometti L."/>
            <person name="Westerberg I."/>
            <person name="Brannstrom I.O."/>
            <person name="Guillou S."/>
            <person name="Cros-Aarteil S."/>
            <person name="Calhoun S."/>
            <person name="Haridas S."/>
            <person name="Kuo A."/>
            <person name="Mondo S."/>
            <person name="Pangilinan J."/>
            <person name="Riley R."/>
            <person name="LaButti K."/>
            <person name="Andreopoulos B."/>
            <person name="Lipzen A."/>
            <person name="Chen C."/>
            <person name="Yan M."/>
            <person name="Daum C."/>
            <person name="Ng V."/>
            <person name="Clum A."/>
            <person name="Steindorff A."/>
            <person name="Ohm R.A."/>
            <person name="Martin F."/>
            <person name="Silar P."/>
            <person name="Natvig D.O."/>
            <person name="Lalanne C."/>
            <person name="Gautier V."/>
            <person name="Ament-Velasquez S.L."/>
            <person name="Kruys A."/>
            <person name="Hutchinson M.I."/>
            <person name="Powell A.J."/>
            <person name="Barry K."/>
            <person name="Miller A.N."/>
            <person name="Grigoriev I.V."/>
            <person name="Debuchy R."/>
            <person name="Gladieux P."/>
            <person name="Hiltunen Thoren M."/>
            <person name="Johannesson H."/>
        </authorList>
    </citation>
    <scope>NUCLEOTIDE SEQUENCE</scope>
    <source>
        <strain evidence="2">CBS 955.72</strain>
    </source>
</reference>
<organism evidence="2 3">
    <name type="scientific">Lasiosphaeria hispida</name>
    <dbReference type="NCBI Taxonomy" id="260671"/>
    <lineage>
        <taxon>Eukaryota</taxon>
        <taxon>Fungi</taxon>
        <taxon>Dikarya</taxon>
        <taxon>Ascomycota</taxon>
        <taxon>Pezizomycotina</taxon>
        <taxon>Sordariomycetes</taxon>
        <taxon>Sordariomycetidae</taxon>
        <taxon>Sordariales</taxon>
        <taxon>Lasiosphaeriaceae</taxon>
        <taxon>Lasiosphaeria</taxon>
    </lineage>
</organism>